<keyword evidence="9" id="KW-0472">Membrane</keyword>
<evidence type="ECO:0000256" key="4">
    <source>
        <dbReference type="ARBA" id="ARBA00022692"/>
    </source>
</evidence>
<dbReference type="Proteomes" id="UP001163046">
    <property type="component" value="Unassembled WGS sequence"/>
</dbReference>
<keyword evidence="10 12" id="KW-1015">Disulfide bond</keyword>
<keyword evidence="5" id="KW-0732">Signal</keyword>
<comment type="subcellular location">
    <subcellularLocation>
        <location evidence="1">Cell membrane</location>
        <topology evidence="1">Single-pass type I membrane protein</topology>
    </subcellularLocation>
</comment>
<reference evidence="15" key="1">
    <citation type="submission" date="2023-01" db="EMBL/GenBank/DDBJ databases">
        <title>Genome assembly of the deep-sea coral Lophelia pertusa.</title>
        <authorList>
            <person name="Herrera S."/>
            <person name="Cordes E."/>
        </authorList>
    </citation>
    <scope>NUCLEOTIDE SEQUENCE</scope>
    <source>
        <strain evidence="15">USNM1676648</strain>
        <tissue evidence="15">Polyp</tissue>
    </source>
</reference>
<feature type="region of interest" description="Disordered" evidence="13">
    <location>
        <begin position="202"/>
        <end position="223"/>
    </location>
</feature>
<keyword evidence="6" id="KW-0677">Repeat</keyword>
<dbReference type="EMBL" id="MU825436">
    <property type="protein sequence ID" value="KAJ7389274.1"/>
    <property type="molecule type" value="Genomic_DNA"/>
</dbReference>
<comment type="caution">
    <text evidence="12">Lacks conserved residue(s) required for the propagation of feature annotation.</text>
</comment>
<protein>
    <submittedName>
        <fullName evidence="15">DNA repair protein Rad9,Rhp9</fullName>
    </submittedName>
</protein>
<dbReference type="PROSITE" id="PS00022">
    <property type="entry name" value="EGF_1"/>
    <property type="match status" value="1"/>
</dbReference>
<feature type="disulfide bond" evidence="12">
    <location>
        <begin position="44"/>
        <end position="53"/>
    </location>
</feature>
<evidence type="ECO:0000256" key="13">
    <source>
        <dbReference type="SAM" id="MobiDB-lite"/>
    </source>
</evidence>
<dbReference type="PRINTS" id="PR00010">
    <property type="entry name" value="EGFBLOOD"/>
</dbReference>
<dbReference type="GO" id="GO:0007154">
    <property type="term" value="P:cell communication"/>
    <property type="evidence" value="ECO:0007669"/>
    <property type="project" value="UniProtKB-ARBA"/>
</dbReference>
<evidence type="ECO:0000256" key="12">
    <source>
        <dbReference type="PROSITE-ProRule" id="PRU00076"/>
    </source>
</evidence>
<keyword evidence="8" id="KW-1133">Transmembrane helix</keyword>
<evidence type="ECO:0000256" key="3">
    <source>
        <dbReference type="ARBA" id="ARBA00022536"/>
    </source>
</evidence>
<evidence type="ECO:0000256" key="2">
    <source>
        <dbReference type="ARBA" id="ARBA00022475"/>
    </source>
</evidence>
<dbReference type="FunFam" id="2.10.25.10:FF:000391">
    <property type="entry name" value="Weary, isoform C"/>
    <property type="match status" value="1"/>
</dbReference>
<proteinExistence type="predicted"/>
<evidence type="ECO:0000256" key="8">
    <source>
        <dbReference type="ARBA" id="ARBA00022989"/>
    </source>
</evidence>
<dbReference type="PANTHER" id="PTHR24044:SF420">
    <property type="entry name" value="DELTA AND NOTCH-LIKE EPIDERMAL GROWTH FACTOR-RELATED RECEPTOR ISOFORM X1"/>
    <property type="match status" value="1"/>
</dbReference>
<dbReference type="Pfam" id="PF00008">
    <property type="entry name" value="EGF"/>
    <property type="match status" value="2"/>
</dbReference>
<keyword evidence="11" id="KW-0325">Glycoprotein</keyword>
<dbReference type="SMART" id="SM00179">
    <property type="entry name" value="EGF_CA"/>
    <property type="match status" value="2"/>
</dbReference>
<keyword evidence="2" id="KW-1003">Cell membrane</keyword>
<dbReference type="InterPro" id="IPR000742">
    <property type="entry name" value="EGF"/>
</dbReference>
<dbReference type="SMART" id="SM00181">
    <property type="entry name" value="EGF"/>
    <property type="match status" value="2"/>
</dbReference>
<keyword evidence="16" id="KW-1185">Reference proteome</keyword>
<evidence type="ECO:0000256" key="11">
    <source>
        <dbReference type="ARBA" id="ARBA00023180"/>
    </source>
</evidence>
<feature type="disulfide bond" evidence="12">
    <location>
        <begin position="171"/>
        <end position="180"/>
    </location>
</feature>
<evidence type="ECO:0000259" key="14">
    <source>
        <dbReference type="PROSITE" id="PS50026"/>
    </source>
</evidence>
<evidence type="ECO:0000256" key="1">
    <source>
        <dbReference type="ARBA" id="ARBA00004251"/>
    </source>
</evidence>
<keyword evidence="7" id="KW-0106">Calcium</keyword>
<dbReference type="OrthoDB" id="5953138at2759"/>
<evidence type="ECO:0000256" key="6">
    <source>
        <dbReference type="ARBA" id="ARBA00022737"/>
    </source>
</evidence>
<keyword evidence="3 12" id="KW-0245">EGF-like domain</keyword>
<keyword evidence="4" id="KW-0812">Transmembrane</keyword>
<dbReference type="GO" id="GO:0005886">
    <property type="term" value="C:plasma membrane"/>
    <property type="evidence" value="ECO:0007669"/>
    <property type="project" value="UniProtKB-SubCell"/>
</dbReference>
<dbReference type="GO" id="GO:0005509">
    <property type="term" value="F:calcium ion binding"/>
    <property type="evidence" value="ECO:0007669"/>
    <property type="project" value="InterPro"/>
</dbReference>
<evidence type="ECO:0000256" key="7">
    <source>
        <dbReference type="ARBA" id="ARBA00022837"/>
    </source>
</evidence>
<dbReference type="GO" id="GO:0023052">
    <property type="term" value="P:signaling"/>
    <property type="evidence" value="ECO:0007669"/>
    <property type="project" value="UniProtKB-ARBA"/>
</dbReference>
<dbReference type="SUPFAM" id="SSF57196">
    <property type="entry name" value="EGF/Laminin"/>
    <property type="match status" value="2"/>
</dbReference>
<accession>A0A9X0A092</accession>
<dbReference type="CDD" id="cd00054">
    <property type="entry name" value="EGF_CA"/>
    <property type="match status" value="2"/>
</dbReference>
<dbReference type="PANTHER" id="PTHR24044">
    <property type="entry name" value="NOTCH LIGAND FAMILY MEMBER"/>
    <property type="match status" value="1"/>
</dbReference>
<dbReference type="PROSITE" id="PS01186">
    <property type="entry name" value="EGF_2"/>
    <property type="match status" value="2"/>
</dbReference>
<feature type="domain" description="EGF-like" evidence="14">
    <location>
        <begin position="15"/>
        <end position="54"/>
    </location>
</feature>
<evidence type="ECO:0000256" key="9">
    <source>
        <dbReference type="ARBA" id="ARBA00023136"/>
    </source>
</evidence>
<dbReference type="InterPro" id="IPR050906">
    <property type="entry name" value="Notch_signaling"/>
</dbReference>
<organism evidence="15 16">
    <name type="scientific">Desmophyllum pertusum</name>
    <dbReference type="NCBI Taxonomy" id="174260"/>
    <lineage>
        <taxon>Eukaryota</taxon>
        <taxon>Metazoa</taxon>
        <taxon>Cnidaria</taxon>
        <taxon>Anthozoa</taxon>
        <taxon>Hexacorallia</taxon>
        <taxon>Scleractinia</taxon>
        <taxon>Caryophylliina</taxon>
        <taxon>Caryophylliidae</taxon>
        <taxon>Desmophyllum</taxon>
    </lineage>
</organism>
<evidence type="ECO:0000256" key="10">
    <source>
        <dbReference type="ARBA" id="ARBA00023157"/>
    </source>
</evidence>
<dbReference type="AlphaFoldDB" id="A0A9X0A092"/>
<evidence type="ECO:0000313" key="16">
    <source>
        <dbReference type="Proteomes" id="UP001163046"/>
    </source>
</evidence>
<dbReference type="Gene3D" id="2.10.25.10">
    <property type="entry name" value="Laminin"/>
    <property type="match status" value="2"/>
</dbReference>
<name>A0A9X0A092_9CNID</name>
<dbReference type="PROSITE" id="PS50026">
    <property type="entry name" value="EGF_3"/>
    <property type="match status" value="2"/>
</dbReference>
<sequence length="223" mass="24917">MFYVFPSTWLSFMTIKNPCSSSPCMNNGTCTPTSLRDGTYQCTCHPGYLRDRCEIAAPECYFYKQSREATELGVLKIGIDVAMVTTKADNLKCSRVFESTKQADNPGYRPHCETCDTTLQESTLKSKNQDKTTELLDLGIIEPNPCSSSPCMNNGTCTPTSFRDGTYQCTCHPGYIGDQCEIAPPECHQYVVLNETDRYRSYGRGSRSAADKFRGPRGSIRKH</sequence>
<comment type="caution">
    <text evidence="15">The sequence shown here is derived from an EMBL/GenBank/DDBJ whole genome shotgun (WGS) entry which is preliminary data.</text>
</comment>
<dbReference type="InterPro" id="IPR001881">
    <property type="entry name" value="EGF-like_Ca-bd_dom"/>
</dbReference>
<gene>
    <name evidence="15" type="primary">CRB2_6</name>
    <name evidence="15" type="ORF">OS493_032431</name>
</gene>
<evidence type="ECO:0000256" key="5">
    <source>
        <dbReference type="ARBA" id="ARBA00022729"/>
    </source>
</evidence>
<dbReference type="GO" id="GO:0005112">
    <property type="term" value="F:Notch binding"/>
    <property type="evidence" value="ECO:0007669"/>
    <property type="project" value="TreeGrafter"/>
</dbReference>
<feature type="domain" description="EGF-like" evidence="14">
    <location>
        <begin position="142"/>
        <end position="181"/>
    </location>
</feature>
<evidence type="ECO:0000313" key="15">
    <source>
        <dbReference type="EMBL" id="KAJ7389274.1"/>
    </source>
</evidence>